<keyword evidence="5" id="KW-1185">Reference proteome</keyword>
<accession>A0AAU9P0N5</accession>
<dbReference type="GO" id="GO:0004402">
    <property type="term" value="F:histone acetyltransferase activity"/>
    <property type="evidence" value="ECO:0007669"/>
    <property type="project" value="InterPro"/>
</dbReference>
<evidence type="ECO:0000313" key="4">
    <source>
        <dbReference type="EMBL" id="CAH1443831.1"/>
    </source>
</evidence>
<evidence type="ECO:0000256" key="2">
    <source>
        <dbReference type="ARBA" id="ARBA00023242"/>
    </source>
</evidence>
<gene>
    <name evidence="4" type="ORF">LVIROSA_LOCUS29719</name>
</gene>
<dbReference type="GO" id="GO:0051123">
    <property type="term" value="P:RNA polymerase II preinitiation complex assembly"/>
    <property type="evidence" value="ECO:0007669"/>
    <property type="project" value="TreeGrafter"/>
</dbReference>
<comment type="subcellular location">
    <subcellularLocation>
        <location evidence="1">Nucleus</location>
    </subcellularLocation>
</comment>
<organism evidence="4 5">
    <name type="scientific">Lactuca virosa</name>
    <dbReference type="NCBI Taxonomy" id="75947"/>
    <lineage>
        <taxon>Eukaryota</taxon>
        <taxon>Viridiplantae</taxon>
        <taxon>Streptophyta</taxon>
        <taxon>Embryophyta</taxon>
        <taxon>Tracheophyta</taxon>
        <taxon>Spermatophyta</taxon>
        <taxon>Magnoliopsida</taxon>
        <taxon>eudicotyledons</taxon>
        <taxon>Gunneridae</taxon>
        <taxon>Pentapetalae</taxon>
        <taxon>asterids</taxon>
        <taxon>campanulids</taxon>
        <taxon>Asterales</taxon>
        <taxon>Asteraceae</taxon>
        <taxon>Cichorioideae</taxon>
        <taxon>Cichorieae</taxon>
        <taxon>Lactucinae</taxon>
        <taxon>Lactuca</taxon>
    </lineage>
</organism>
<dbReference type="Pfam" id="PF12157">
    <property type="entry name" value="DUF3591"/>
    <property type="match status" value="1"/>
</dbReference>
<dbReference type="InterPro" id="IPR040240">
    <property type="entry name" value="TAF1"/>
</dbReference>
<protein>
    <recommendedName>
        <fullName evidence="3">Transcription initiation factor TFIID subunit 1 histone acetyltransferase domain-containing protein</fullName>
    </recommendedName>
</protein>
<reference evidence="4 5" key="1">
    <citation type="submission" date="2022-01" db="EMBL/GenBank/DDBJ databases">
        <authorList>
            <person name="Xiong W."/>
            <person name="Schranz E."/>
        </authorList>
    </citation>
    <scope>NUCLEOTIDE SEQUENCE [LARGE SCALE GENOMIC DNA]</scope>
</reference>
<dbReference type="Proteomes" id="UP001157418">
    <property type="component" value="Unassembled WGS sequence"/>
</dbReference>
<dbReference type="PANTHER" id="PTHR13900:SF0">
    <property type="entry name" value="TRANSCRIPTION INITIATION FACTOR TFIID SUBUNIT 1"/>
    <property type="match status" value="1"/>
</dbReference>
<dbReference type="EMBL" id="CAKMRJ010005523">
    <property type="protein sequence ID" value="CAH1443831.1"/>
    <property type="molecule type" value="Genomic_DNA"/>
</dbReference>
<feature type="domain" description="Transcription initiation factor TFIID subunit 1 histone acetyltransferase" evidence="3">
    <location>
        <begin position="1"/>
        <end position="110"/>
    </location>
</feature>
<dbReference type="AlphaFoldDB" id="A0AAU9P0N5"/>
<evidence type="ECO:0000313" key="5">
    <source>
        <dbReference type="Proteomes" id="UP001157418"/>
    </source>
</evidence>
<dbReference type="GO" id="GO:0017025">
    <property type="term" value="F:TBP-class protein binding"/>
    <property type="evidence" value="ECO:0007669"/>
    <property type="project" value="InterPro"/>
</dbReference>
<dbReference type="GO" id="GO:0005669">
    <property type="term" value="C:transcription factor TFIID complex"/>
    <property type="evidence" value="ECO:0007669"/>
    <property type="project" value="InterPro"/>
</dbReference>
<keyword evidence="2" id="KW-0539">Nucleus</keyword>
<dbReference type="PANTHER" id="PTHR13900">
    <property type="entry name" value="TRANSCRIPTION INITIATION FACTOR TFIID"/>
    <property type="match status" value="1"/>
</dbReference>
<sequence>MYRAPIHPHKLSSTNYLLIRSSKGKLSLRRIDRIYVVGQQEPHMEVMSPVSKGVQMYNMNRLMVFMYHEFRALQKRGLTPAIHANELSTQFANVAEVSLRKRLKLFCDFQVCAFESMLAGMYRLKRLGISMTHPSGLSSAMNQHPDEAIALAASHIERELQITPWNLSSNFVACTNQDRGNIERLEITGVGDPSGRGLGFSYVPTAPKAPVSNVIAKKKVAINRGGSTVTRTDADLHRLSLDVAREVLIKFNVPEEQIAKLTRWVKG</sequence>
<evidence type="ECO:0000256" key="1">
    <source>
        <dbReference type="ARBA" id="ARBA00004123"/>
    </source>
</evidence>
<comment type="caution">
    <text evidence="4">The sequence shown here is derived from an EMBL/GenBank/DDBJ whole genome shotgun (WGS) entry which is preliminary data.</text>
</comment>
<dbReference type="InterPro" id="IPR022591">
    <property type="entry name" value="TAF1_HAT_dom"/>
</dbReference>
<dbReference type="GO" id="GO:0016251">
    <property type="term" value="F:RNA polymerase II general transcription initiation factor activity"/>
    <property type="evidence" value="ECO:0007669"/>
    <property type="project" value="InterPro"/>
</dbReference>
<evidence type="ECO:0000259" key="3">
    <source>
        <dbReference type="Pfam" id="PF12157"/>
    </source>
</evidence>
<name>A0AAU9P0N5_9ASTR</name>
<proteinExistence type="predicted"/>